<evidence type="ECO:0000313" key="4">
    <source>
        <dbReference type="EMBL" id="RGS09106.1"/>
    </source>
</evidence>
<evidence type="ECO:0008006" key="8">
    <source>
        <dbReference type="Google" id="ProtNLM"/>
    </source>
</evidence>
<dbReference type="EMBL" id="QSTF01000016">
    <property type="protein sequence ID" value="RGM40461.1"/>
    <property type="molecule type" value="Genomic_DNA"/>
</dbReference>
<dbReference type="Proteomes" id="UP000260862">
    <property type="component" value="Unassembled WGS sequence"/>
</dbReference>
<dbReference type="RefSeq" id="WP_117671772.1">
    <property type="nucleotide sequence ID" value="NZ_CABOGR010000009.1"/>
</dbReference>
<evidence type="ECO:0000313" key="6">
    <source>
        <dbReference type="Proteomes" id="UP000260862"/>
    </source>
</evidence>
<keyword evidence="1" id="KW-0732">Signal</keyword>
<evidence type="ECO:0000313" key="5">
    <source>
        <dbReference type="Proteomes" id="UP000260780"/>
    </source>
</evidence>
<evidence type="ECO:0000256" key="1">
    <source>
        <dbReference type="SAM" id="SignalP"/>
    </source>
</evidence>
<accession>A0A3E4N3K1</accession>
<keyword evidence="6" id="KW-1185">Reference proteome</keyword>
<dbReference type="AlphaFoldDB" id="A0A3E4N3K1"/>
<evidence type="ECO:0000313" key="3">
    <source>
        <dbReference type="EMBL" id="RGM40461.1"/>
    </source>
</evidence>
<evidence type="ECO:0000313" key="7">
    <source>
        <dbReference type="Proteomes" id="UP000285750"/>
    </source>
</evidence>
<sequence>MKKLIYAGLACFMLLAAQACSGNAQKSTSDEAVQETVSQPVSDPVYDKIMNLIEEATAKIKENPNPQEAMKIMAETSKNIDKCCEENGITLSDWKKNLSDDLKKKYEEATAKFLEACEKIK</sequence>
<protein>
    <recommendedName>
        <fullName evidence="8">Lipoprotein</fullName>
    </recommendedName>
</protein>
<feature type="signal peptide" evidence="1">
    <location>
        <begin position="1"/>
        <end position="19"/>
    </location>
</feature>
<gene>
    <name evidence="4" type="ORF">DWY14_04765</name>
    <name evidence="3" type="ORF">DXC17_07820</name>
    <name evidence="2" type="ORF">DXD04_06120</name>
</gene>
<feature type="chain" id="PRO_5041810533" description="Lipoprotein" evidence="1">
    <location>
        <begin position="20"/>
        <end position="121"/>
    </location>
</feature>
<dbReference type="EMBL" id="QSQT01000009">
    <property type="protein sequence ID" value="RGK56632.1"/>
    <property type="molecule type" value="Genomic_DNA"/>
</dbReference>
<evidence type="ECO:0000313" key="2">
    <source>
        <dbReference type="EMBL" id="RGK56632.1"/>
    </source>
</evidence>
<reference evidence="5 6" key="1">
    <citation type="submission" date="2018-08" db="EMBL/GenBank/DDBJ databases">
        <title>A genome reference for cultivated species of the human gut microbiota.</title>
        <authorList>
            <person name="Zou Y."/>
            <person name="Xue W."/>
            <person name="Luo G."/>
        </authorList>
    </citation>
    <scope>NUCLEOTIDE SEQUENCE [LARGE SCALE GENOMIC DNA]</scope>
    <source>
        <strain evidence="4 7">AF24-16AC</strain>
        <strain evidence="3 5">OM08-14</strain>
        <strain evidence="2 6">TF10-3AC</strain>
    </source>
</reference>
<name>A0A3E4N3K1_9BACT</name>
<dbReference type="PROSITE" id="PS51257">
    <property type="entry name" value="PROKAR_LIPOPROTEIN"/>
    <property type="match status" value="1"/>
</dbReference>
<dbReference type="Proteomes" id="UP000260780">
    <property type="component" value="Unassembled WGS sequence"/>
</dbReference>
<proteinExistence type="predicted"/>
<dbReference type="EMBL" id="QRUY01000007">
    <property type="protein sequence ID" value="RGS09106.1"/>
    <property type="molecule type" value="Genomic_DNA"/>
</dbReference>
<comment type="caution">
    <text evidence="2">The sequence shown here is derived from an EMBL/GenBank/DDBJ whole genome shotgun (WGS) entry which is preliminary data.</text>
</comment>
<organism evidence="2 6">
    <name type="scientific">Phocaeicola plebeius</name>
    <dbReference type="NCBI Taxonomy" id="310297"/>
    <lineage>
        <taxon>Bacteria</taxon>
        <taxon>Pseudomonadati</taxon>
        <taxon>Bacteroidota</taxon>
        <taxon>Bacteroidia</taxon>
        <taxon>Bacteroidales</taxon>
        <taxon>Bacteroidaceae</taxon>
        <taxon>Phocaeicola</taxon>
    </lineage>
</organism>
<dbReference type="Proteomes" id="UP000285750">
    <property type="component" value="Unassembled WGS sequence"/>
</dbReference>
<dbReference type="STRING" id="310297.BHV76_02990"/>